<dbReference type="EMBL" id="RQTK01001266">
    <property type="protein sequence ID" value="RUS71145.1"/>
    <property type="molecule type" value="Genomic_DNA"/>
</dbReference>
<comment type="caution">
    <text evidence="5">The sequence shown here is derived from an EMBL/GenBank/DDBJ whole genome shotgun (WGS) entry which is preliminary data.</text>
</comment>
<name>A0A433SPJ1_ELYCH</name>
<accession>A0A433SPJ1</accession>
<evidence type="ECO:0000256" key="2">
    <source>
        <dbReference type="ARBA" id="ARBA00023157"/>
    </source>
</evidence>
<dbReference type="STRING" id="188477.A0A433SPJ1"/>
<evidence type="ECO:0000256" key="3">
    <source>
        <dbReference type="PROSITE-ProRule" id="PRU00059"/>
    </source>
</evidence>
<keyword evidence="6" id="KW-1185">Reference proteome</keyword>
<comment type="caution">
    <text evidence="3">Lacks conserved residue(s) required for the propagation of feature annotation.</text>
</comment>
<dbReference type="InterPro" id="IPR000859">
    <property type="entry name" value="CUB_dom"/>
</dbReference>
<dbReference type="Proteomes" id="UP000271974">
    <property type="component" value="Unassembled WGS sequence"/>
</dbReference>
<dbReference type="CDD" id="cd00041">
    <property type="entry name" value="CUB"/>
    <property type="match status" value="1"/>
</dbReference>
<dbReference type="Gene3D" id="2.60.120.290">
    <property type="entry name" value="Spermadhesin, CUB domain"/>
    <property type="match status" value="1"/>
</dbReference>
<dbReference type="SMART" id="SM00042">
    <property type="entry name" value="CUB"/>
    <property type="match status" value="1"/>
</dbReference>
<dbReference type="OrthoDB" id="6160091at2759"/>
<proteinExistence type="predicted"/>
<dbReference type="FunFam" id="2.60.120.290:FF:000005">
    <property type="entry name" value="Procollagen C-endopeptidase enhancer 1"/>
    <property type="match status" value="1"/>
</dbReference>
<dbReference type="SUPFAM" id="SSF49854">
    <property type="entry name" value="Spermadhesin, CUB domain"/>
    <property type="match status" value="1"/>
</dbReference>
<keyword evidence="1" id="KW-0677">Repeat</keyword>
<evidence type="ECO:0000259" key="4">
    <source>
        <dbReference type="PROSITE" id="PS01180"/>
    </source>
</evidence>
<feature type="domain" description="CUB" evidence="4">
    <location>
        <begin position="37"/>
        <end position="146"/>
    </location>
</feature>
<evidence type="ECO:0000313" key="6">
    <source>
        <dbReference type="Proteomes" id="UP000271974"/>
    </source>
</evidence>
<dbReference type="AlphaFoldDB" id="A0A433SPJ1"/>
<dbReference type="InterPro" id="IPR035914">
    <property type="entry name" value="Sperma_CUB_dom_sf"/>
</dbReference>
<dbReference type="PANTHER" id="PTHR24251">
    <property type="entry name" value="OVOCHYMASE-RELATED"/>
    <property type="match status" value="1"/>
</dbReference>
<evidence type="ECO:0000313" key="5">
    <source>
        <dbReference type="EMBL" id="RUS71145.1"/>
    </source>
</evidence>
<sequence length="147" mass="16740">MTVEFHSDSISEYQGFLATWTSVESTGNVIKEEKSECGEDLTGPQGTFQSPNYPEYTDTINRCVWTITTPPRTRPKLTFTDLRLGQCQFTYIYIRIGNADTSPLFSRYCGTSVPYPITLFGNSMYIDFRNIKAGIKARFKAEWATEL</sequence>
<gene>
    <name evidence="5" type="ORF">EGW08_021098</name>
</gene>
<keyword evidence="2" id="KW-1015">Disulfide bond</keyword>
<reference evidence="5 6" key="1">
    <citation type="submission" date="2019-01" db="EMBL/GenBank/DDBJ databases">
        <title>A draft genome assembly of the solar-powered sea slug Elysia chlorotica.</title>
        <authorList>
            <person name="Cai H."/>
            <person name="Li Q."/>
            <person name="Fang X."/>
            <person name="Li J."/>
            <person name="Curtis N.E."/>
            <person name="Altenburger A."/>
            <person name="Shibata T."/>
            <person name="Feng M."/>
            <person name="Maeda T."/>
            <person name="Schwartz J.A."/>
            <person name="Shigenobu S."/>
            <person name="Lundholm N."/>
            <person name="Nishiyama T."/>
            <person name="Yang H."/>
            <person name="Hasebe M."/>
            <person name="Li S."/>
            <person name="Pierce S.K."/>
            <person name="Wang J."/>
        </authorList>
    </citation>
    <scope>NUCLEOTIDE SEQUENCE [LARGE SCALE GENOMIC DNA]</scope>
    <source>
        <strain evidence="5">EC2010</strain>
        <tissue evidence="5">Whole organism of an adult</tissue>
    </source>
</reference>
<dbReference type="PROSITE" id="PS01180">
    <property type="entry name" value="CUB"/>
    <property type="match status" value="1"/>
</dbReference>
<dbReference type="Pfam" id="PF00431">
    <property type="entry name" value="CUB"/>
    <property type="match status" value="1"/>
</dbReference>
<organism evidence="5 6">
    <name type="scientific">Elysia chlorotica</name>
    <name type="common">Eastern emerald elysia</name>
    <name type="synonym">Sea slug</name>
    <dbReference type="NCBI Taxonomy" id="188477"/>
    <lineage>
        <taxon>Eukaryota</taxon>
        <taxon>Metazoa</taxon>
        <taxon>Spiralia</taxon>
        <taxon>Lophotrochozoa</taxon>
        <taxon>Mollusca</taxon>
        <taxon>Gastropoda</taxon>
        <taxon>Heterobranchia</taxon>
        <taxon>Euthyneura</taxon>
        <taxon>Panpulmonata</taxon>
        <taxon>Sacoglossa</taxon>
        <taxon>Placobranchoidea</taxon>
        <taxon>Plakobranchidae</taxon>
        <taxon>Elysia</taxon>
    </lineage>
</organism>
<protein>
    <recommendedName>
        <fullName evidence="4">CUB domain-containing protein</fullName>
    </recommendedName>
</protein>
<evidence type="ECO:0000256" key="1">
    <source>
        <dbReference type="ARBA" id="ARBA00022737"/>
    </source>
</evidence>